<dbReference type="EMBL" id="CM000605">
    <property type="protein sequence ID" value="EEC51654.1"/>
    <property type="molecule type" value="Genomic_DNA"/>
</dbReference>
<protein>
    <recommendedName>
        <fullName evidence="4">Integral membrane protein</fullName>
    </recommendedName>
</protein>
<keyword evidence="3" id="KW-1185">Reference proteome</keyword>
<dbReference type="RefSeq" id="XP_002177191.1">
    <property type="nucleotide sequence ID" value="XM_002177155.1"/>
</dbReference>
<dbReference type="GeneID" id="7196367"/>
<evidence type="ECO:0008006" key="4">
    <source>
        <dbReference type="Google" id="ProtNLM"/>
    </source>
</evidence>
<dbReference type="KEGG" id="pti:PHATRDRAFT_42734"/>
<feature type="chain" id="PRO_5002852507" description="Integral membrane protein" evidence="1">
    <location>
        <begin position="21"/>
        <end position="254"/>
    </location>
</feature>
<accession>B7FPC6</accession>
<dbReference type="Proteomes" id="UP000000759">
    <property type="component" value="Chromosome 1"/>
</dbReference>
<keyword evidence="1" id="KW-0732">Signal</keyword>
<dbReference type="OrthoDB" id="408954at2759"/>
<evidence type="ECO:0000256" key="1">
    <source>
        <dbReference type="SAM" id="SignalP"/>
    </source>
</evidence>
<reference evidence="3" key="2">
    <citation type="submission" date="2008-08" db="EMBL/GenBank/DDBJ databases">
        <authorList>
            <consortium name="Diatom Consortium"/>
            <person name="Grigoriev I."/>
            <person name="Grimwood J."/>
            <person name="Kuo A."/>
            <person name="Otillar R.P."/>
            <person name="Salamov A."/>
            <person name="Detter J.C."/>
            <person name="Lindquist E."/>
            <person name="Shapiro H."/>
            <person name="Lucas S."/>
            <person name="Glavina del Rio T."/>
            <person name="Pitluck S."/>
            <person name="Rokhsar D."/>
            <person name="Bowler C."/>
        </authorList>
    </citation>
    <scope>GENOME REANNOTATION</scope>
    <source>
        <strain evidence="3">CCAP 1055/1</strain>
    </source>
</reference>
<evidence type="ECO:0000313" key="2">
    <source>
        <dbReference type="EMBL" id="EEC51654.1"/>
    </source>
</evidence>
<dbReference type="AlphaFoldDB" id="B7FPC6"/>
<feature type="signal peptide" evidence="1">
    <location>
        <begin position="1"/>
        <end position="20"/>
    </location>
</feature>
<dbReference type="PaxDb" id="2850-Phatr42734"/>
<proteinExistence type="predicted"/>
<dbReference type="InParanoid" id="B7FPC6"/>
<reference evidence="2 3" key="1">
    <citation type="journal article" date="2008" name="Nature">
        <title>The Phaeodactylum genome reveals the evolutionary history of diatom genomes.</title>
        <authorList>
            <person name="Bowler C."/>
            <person name="Allen A.E."/>
            <person name="Badger J.H."/>
            <person name="Grimwood J."/>
            <person name="Jabbari K."/>
            <person name="Kuo A."/>
            <person name="Maheswari U."/>
            <person name="Martens C."/>
            <person name="Maumus F."/>
            <person name="Otillar R.P."/>
            <person name="Rayko E."/>
            <person name="Salamov A."/>
            <person name="Vandepoele K."/>
            <person name="Beszteri B."/>
            <person name="Gruber A."/>
            <person name="Heijde M."/>
            <person name="Katinka M."/>
            <person name="Mock T."/>
            <person name="Valentin K."/>
            <person name="Verret F."/>
            <person name="Berges J.A."/>
            <person name="Brownlee C."/>
            <person name="Cadoret J.P."/>
            <person name="Chiovitti A."/>
            <person name="Choi C.J."/>
            <person name="Coesel S."/>
            <person name="De Martino A."/>
            <person name="Detter J.C."/>
            <person name="Durkin C."/>
            <person name="Falciatore A."/>
            <person name="Fournet J."/>
            <person name="Haruta M."/>
            <person name="Huysman M.J."/>
            <person name="Jenkins B.D."/>
            <person name="Jiroutova K."/>
            <person name="Jorgensen R.E."/>
            <person name="Joubert Y."/>
            <person name="Kaplan A."/>
            <person name="Kroger N."/>
            <person name="Kroth P.G."/>
            <person name="La Roche J."/>
            <person name="Lindquist E."/>
            <person name="Lommer M."/>
            <person name="Martin-Jezequel V."/>
            <person name="Lopez P.J."/>
            <person name="Lucas S."/>
            <person name="Mangogna M."/>
            <person name="McGinnis K."/>
            <person name="Medlin L.K."/>
            <person name="Montsant A."/>
            <person name="Oudot-Le Secq M.P."/>
            <person name="Napoli C."/>
            <person name="Obornik M."/>
            <person name="Parker M.S."/>
            <person name="Petit J.L."/>
            <person name="Porcel B.M."/>
            <person name="Poulsen N."/>
            <person name="Robison M."/>
            <person name="Rychlewski L."/>
            <person name="Rynearson T.A."/>
            <person name="Schmutz J."/>
            <person name="Shapiro H."/>
            <person name="Siaut M."/>
            <person name="Stanley M."/>
            <person name="Sussman M.R."/>
            <person name="Taylor A.R."/>
            <person name="Vardi A."/>
            <person name="von Dassow P."/>
            <person name="Vyverman W."/>
            <person name="Willis A."/>
            <person name="Wyrwicz L.S."/>
            <person name="Rokhsar D.S."/>
            <person name="Weissenbach J."/>
            <person name="Armbrust E.V."/>
            <person name="Green B.R."/>
            <person name="Van de Peer Y."/>
            <person name="Grigoriev I.V."/>
        </authorList>
    </citation>
    <scope>NUCLEOTIDE SEQUENCE [LARGE SCALE GENOMIC DNA]</scope>
    <source>
        <strain evidence="2 3">CCAP 1055/1</strain>
    </source>
</reference>
<evidence type="ECO:0000313" key="3">
    <source>
        <dbReference type="Proteomes" id="UP000000759"/>
    </source>
</evidence>
<gene>
    <name evidence="2" type="ORF">PHATRDRAFT_42734</name>
</gene>
<organism evidence="2 3">
    <name type="scientific">Phaeodactylum tricornutum (strain CCAP 1055/1)</name>
    <dbReference type="NCBI Taxonomy" id="556484"/>
    <lineage>
        <taxon>Eukaryota</taxon>
        <taxon>Sar</taxon>
        <taxon>Stramenopiles</taxon>
        <taxon>Ochrophyta</taxon>
        <taxon>Bacillariophyta</taxon>
        <taxon>Bacillariophyceae</taxon>
        <taxon>Bacillariophycidae</taxon>
        <taxon>Naviculales</taxon>
        <taxon>Phaeodactylaceae</taxon>
        <taxon>Phaeodactylum</taxon>
    </lineage>
</organism>
<name>B7FPC6_PHATC</name>
<feature type="non-terminal residue" evidence="2">
    <location>
        <position position="254"/>
    </location>
</feature>
<sequence length="254" mass="29420">MKLCVKFLVFLGTLPWVAFSFVPMQTRLAPGHHSGFCKRIVRSELYASSMPLSNRSPMQKMASSGRSFASSVKSKIQNSEVSFWRAAALTFFSTLITYRSAIDIQLVHLWTFLTTSPHLVARIFRTDSYEWVLAITCFSVYIHFFGYGDRAVRRADRQGRIHPWKKYRLQDRYEADKHRRMMEKRALNGVDVSIEGVRPNLETQQSKWNYGAWMCEFWVYALPLLTWDILSPRRFRRIGAFAAPTTMQILGGVA</sequence>